<dbReference type="SUPFAM" id="SSF53850">
    <property type="entry name" value="Periplasmic binding protein-like II"/>
    <property type="match status" value="1"/>
</dbReference>
<evidence type="ECO:0008006" key="3">
    <source>
        <dbReference type="Google" id="ProtNLM"/>
    </source>
</evidence>
<name>A0A6J4I2A4_9ACTN</name>
<organism evidence="2">
    <name type="scientific">uncultured Acidimicrobiales bacterium</name>
    <dbReference type="NCBI Taxonomy" id="310071"/>
    <lineage>
        <taxon>Bacteria</taxon>
        <taxon>Bacillati</taxon>
        <taxon>Actinomycetota</taxon>
        <taxon>Acidimicrobiia</taxon>
        <taxon>Acidimicrobiales</taxon>
        <taxon>environmental samples</taxon>
    </lineage>
</organism>
<sequence>MRARWRLPVLAVLVALAGSACGEAPIGGGGAEVGGRSTTITFSIAVSDEEKPAIQELISRFEDRSTTSAGLDLLTRFRNPPRTRVNLVTSMSSADLVDRLRRERASELGPHLFAQDNLALKPLVDDGLVEDVAQVEVPGAVLPSMIPPSFDGRQLFLPFRPNVRLAYISKEALSRAGAEPPRTVDDLRILAQRLQQTAGRAPLTLSLAEGAPAAVTLAEWIVSFGGDPLVLNDDASLRAFEFLQGLWKEGLIARESLFAKFDTEIDNLRTGRAAVAQNWSFTSAVLAKDGRLDDFLVDPGWRGPVRAAHVIGGDVLGLPKGISGEQKTAALALARFLMSQEAQELLVQRNAWASIRNDAYGSVPQAARQTFSAIQQALADGWFRPSVAYWPDVTTAMSQAVDRILLRQEQPKSVLDDLHGQITVAARQKGSAYPPAP</sequence>
<gene>
    <name evidence="2" type="ORF">AVDCRST_MAG76-1744</name>
</gene>
<keyword evidence="1" id="KW-0732">Signal</keyword>
<accession>A0A6J4I2A4</accession>
<feature type="chain" id="PRO_5026649974" description="ABC transporter, substrate-binding protein (Cluster 1, maltose/g3p/polyamine/iron)" evidence="1">
    <location>
        <begin position="23"/>
        <end position="437"/>
    </location>
</feature>
<dbReference type="InterPro" id="IPR050490">
    <property type="entry name" value="Bact_solute-bd_prot1"/>
</dbReference>
<dbReference type="EMBL" id="CADCSZ010000106">
    <property type="protein sequence ID" value="CAA9240644.1"/>
    <property type="molecule type" value="Genomic_DNA"/>
</dbReference>
<evidence type="ECO:0000313" key="2">
    <source>
        <dbReference type="EMBL" id="CAA9240644.1"/>
    </source>
</evidence>
<dbReference type="PANTHER" id="PTHR43649">
    <property type="entry name" value="ARABINOSE-BINDING PROTEIN-RELATED"/>
    <property type="match status" value="1"/>
</dbReference>
<dbReference type="Pfam" id="PF13416">
    <property type="entry name" value="SBP_bac_8"/>
    <property type="match status" value="1"/>
</dbReference>
<dbReference type="PANTHER" id="PTHR43649:SF12">
    <property type="entry name" value="DIACETYLCHITOBIOSE BINDING PROTEIN DASA"/>
    <property type="match status" value="1"/>
</dbReference>
<proteinExistence type="predicted"/>
<dbReference type="AlphaFoldDB" id="A0A6J4I2A4"/>
<reference evidence="2" key="1">
    <citation type="submission" date="2020-02" db="EMBL/GenBank/DDBJ databases">
        <authorList>
            <person name="Meier V. D."/>
        </authorList>
    </citation>
    <scope>NUCLEOTIDE SEQUENCE</scope>
    <source>
        <strain evidence="2">AVDCRST_MAG76</strain>
    </source>
</reference>
<dbReference type="PROSITE" id="PS51257">
    <property type="entry name" value="PROKAR_LIPOPROTEIN"/>
    <property type="match status" value="1"/>
</dbReference>
<dbReference type="InterPro" id="IPR006059">
    <property type="entry name" value="SBP"/>
</dbReference>
<dbReference type="Gene3D" id="3.40.190.10">
    <property type="entry name" value="Periplasmic binding protein-like II"/>
    <property type="match status" value="1"/>
</dbReference>
<feature type="signal peptide" evidence="1">
    <location>
        <begin position="1"/>
        <end position="22"/>
    </location>
</feature>
<evidence type="ECO:0000256" key="1">
    <source>
        <dbReference type="SAM" id="SignalP"/>
    </source>
</evidence>
<protein>
    <recommendedName>
        <fullName evidence="3">ABC transporter, substrate-binding protein (Cluster 1, maltose/g3p/polyamine/iron)</fullName>
    </recommendedName>
</protein>